<name>A0A645HYE7_9ZZZZ</name>
<organism evidence="2">
    <name type="scientific">bioreactor metagenome</name>
    <dbReference type="NCBI Taxonomy" id="1076179"/>
    <lineage>
        <taxon>unclassified sequences</taxon>
        <taxon>metagenomes</taxon>
        <taxon>ecological metagenomes</taxon>
    </lineage>
</organism>
<dbReference type="InterPro" id="IPR003741">
    <property type="entry name" value="LUD_dom"/>
</dbReference>
<sequence>MDGYAIEHRLVSMLPPLHIVFMNSNYIVPGVNEAFEVISKVFNRGYISFITGPSRTADIERVLSIGVHGPCRFVIIAVDEEIN</sequence>
<dbReference type="PANTHER" id="PTHR43682:SF1">
    <property type="entry name" value="LACTATE UTILIZATION PROTEIN C"/>
    <property type="match status" value="1"/>
</dbReference>
<reference evidence="2" key="1">
    <citation type="submission" date="2019-08" db="EMBL/GenBank/DDBJ databases">
        <authorList>
            <person name="Kucharzyk K."/>
            <person name="Murdoch R.W."/>
            <person name="Higgins S."/>
            <person name="Loffler F."/>
        </authorList>
    </citation>
    <scope>NUCLEOTIDE SEQUENCE</scope>
</reference>
<dbReference type="Pfam" id="PF02589">
    <property type="entry name" value="LUD_dom"/>
    <property type="match status" value="1"/>
</dbReference>
<dbReference type="InterPro" id="IPR037171">
    <property type="entry name" value="NagB/RpiA_transferase-like"/>
</dbReference>
<gene>
    <name evidence="2" type="primary">lutC_12</name>
    <name evidence="2" type="ORF">SDC9_191471</name>
</gene>
<dbReference type="EMBL" id="VSSQ01102638">
    <property type="protein sequence ID" value="MPN43910.1"/>
    <property type="molecule type" value="Genomic_DNA"/>
</dbReference>
<dbReference type="InterPro" id="IPR024185">
    <property type="entry name" value="FTHF_cligase-like_sf"/>
</dbReference>
<accession>A0A645HYE7</accession>
<dbReference type="Gene3D" id="3.40.50.10420">
    <property type="entry name" value="NagB/RpiA/CoA transferase-like"/>
    <property type="match status" value="1"/>
</dbReference>
<dbReference type="SUPFAM" id="SSF100950">
    <property type="entry name" value="NagB/RpiA/CoA transferase-like"/>
    <property type="match status" value="1"/>
</dbReference>
<dbReference type="PANTHER" id="PTHR43682">
    <property type="entry name" value="LACTATE UTILIZATION PROTEIN C"/>
    <property type="match status" value="1"/>
</dbReference>
<proteinExistence type="predicted"/>
<protein>
    <submittedName>
        <fullName evidence="2">Lactate utilization protein C</fullName>
    </submittedName>
</protein>
<evidence type="ECO:0000313" key="2">
    <source>
        <dbReference type="EMBL" id="MPN43910.1"/>
    </source>
</evidence>
<evidence type="ECO:0000259" key="1">
    <source>
        <dbReference type="Pfam" id="PF02589"/>
    </source>
</evidence>
<comment type="caution">
    <text evidence="2">The sequence shown here is derived from an EMBL/GenBank/DDBJ whole genome shotgun (WGS) entry which is preliminary data.</text>
</comment>
<feature type="domain" description="LUD" evidence="1">
    <location>
        <begin position="7"/>
        <end position="78"/>
    </location>
</feature>
<dbReference type="AlphaFoldDB" id="A0A645HYE7"/>